<name>A0AAN7UHQ0_9PEZI</name>
<keyword evidence="2" id="KW-1185">Reference proteome</keyword>
<reference evidence="1 2" key="1">
    <citation type="submission" date="2023-10" db="EMBL/GenBank/DDBJ databases">
        <title>Draft genome sequence of Xylaria bambusicola isolate GMP-LS, the root and basal stem rot pathogen of sugarcane in Indonesia.</title>
        <authorList>
            <person name="Selvaraj P."/>
            <person name="Muralishankar V."/>
            <person name="Muruganantham S."/>
            <person name="Sp S."/>
            <person name="Haryani S."/>
            <person name="Lau K.J.X."/>
            <person name="Naqvi N.I."/>
        </authorList>
    </citation>
    <scope>NUCLEOTIDE SEQUENCE [LARGE SCALE GENOMIC DNA]</scope>
    <source>
        <strain evidence="1">GMP-LS</strain>
    </source>
</reference>
<dbReference type="EMBL" id="JAWHQM010000003">
    <property type="protein sequence ID" value="KAK5626041.1"/>
    <property type="molecule type" value="Genomic_DNA"/>
</dbReference>
<gene>
    <name evidence="1" type="ORF">RRF57_001757</name>
</gene>
<dbReference type="Proteomes" id="UP001305414">
    <property type="component" value="Unassembled WGS sequence"/>
</dbReference>
<organism evidence="1 2">
    <name type="scientific">Xylaria bambusicola</name>
    <dbReference type="NCBI Taxonomy" id="326684"/>
    <lineage>
        <taxon>Eukaryota</taxon>
        <taxon>Fungi</taxon>
        <taxon>Dikarya</taxon>
        <taxon>Ascomycota</taxon>
        <taxon>Pezizomycotina</taxon>
        <taxon>Sordariomycetes</taxon>
        <taxon>Xylariomycetidae</taxon>
        <taxon>Xylariales</taxon>
        <taxon>Xylariaceae</taxon>
        <taxon>Xylaria</taxon>
    </lineage>
</organism>
<sequence>MIYRLTVLDLTRVDKYGSSLIPPALARVNRQLRDEVVPIYYRETKFLITLYNVPGPASEAFRHRCTLTTHFFPLIRSLHSRFDKIDTEPFDLMDWIMKIGERPDFLWWQGLHAYLMTTTWALYLRPCAPDWIFLEEGIARTWYSY</sequence>
<evidence type="ECO:0000313" key="1">
    <source>
        <dbReference type="EMBL" id="KAK5626041.1"/>
    </source>
</evidence>
<accession>A0AAN7UHQ0</accession>
<dbReference type="AlphaFoldDB" id="A0AAN7UHQ0"/>
<proteinExistence type="predicted"/>
<comment type="caution">
    <text evidence="1">The sequence shown here is derived from an EMBL/GenBank/DDBJ whole genome shotgun (WGS) entry which is preliminary data.</text>
</comment>
<evidence type="ECO:0000313" key="2">
    <source>
        <dbReference type="Proteomes" id="UP001305414"/>
    </source>
</evidence>
<protein>
    <submittedName>
        <fullName evidence="1">Uncharacterized protein</fullName>
    </submittedName>
</protein>